<protein>
    <submittedName>
        <fullName evidence="4">BTB domain-containing protein</fullName>
    </submittedName>
</protein>
<dbReference type="Pfam" id="PF00651">
    <property type="entry name" value="BTB"/>
    <property type="match status" value="1"/>
</dbReference>
<dbReference type="InterPro" id="IPR000210">
    <property type="entry name" value="BTB/POZ_dom"/>
</dbReference>
<evidence type="ECO:0000259" key="1">
    <source>
        <dbReference type="PROSITE" id="PS50097"/>
    </source>
</evidence>
<dbReference type="WBParaSite" id="SPAL_0001621900.1">
    <property type="protein sequence ID" value="SPAL_0001621900.1"/>
    <property type="gene ID" value="SPAL_0001621900"/>
</dbReference>
<reference evidence="4" key="1">
    <citation type="submission" date="2017-02" db="UniProtKB">
        <authorList>
            <consortium name="WormBaseParasite"/>
        </authorList>
    </citation>
    <scope>IDENTIFICATION</scope>
</reference>
<dbReference type="SMART" id="SM00225">
    <property type="entry name" value="BTB"/>
    <property type="match status" value="1"/>
</dbReference>
<feature type="domain" description="MATH" evidence="2">
    <location>
        <begin position="26"/>
        <end position="157"/>
    </location>
</feature>
<accession>A0A0N5CEC9</accession>
<dbReference type="InterPro" id="IPR002083">
    <property type="entry name" value="MATH/TRAF_dom"/>
</dbReference>
<dbReference type="PANTHER" id="PTHR24413">
    <property type="entry name" value="SPECKLE-TYPE POZ PROTEIN"/>
    <property type="match status" value="1"/>
</dbReference>
<organism evidence="3 4">
    <name type="scientific">Strongyloides papillosus</name>
    <name type="common">Intestinal threadworm</name>
    <dbReference type="NCBI Taxonomy" id="174720"/>
    <lineage>
        <taxon>Eukaryota</taxon>
        <taxon>Metazoa</taxon>
        <taxon>Ecdysozoa</taxon>
        <taxon>Nematoda</taxon>
        <taxon>Chromadorea</taxon>
        <taxon>Rhabditida</taxon>
        <taxon>Tylenchina</taxon>
        <taxon>Panagrolaimomorpha</taxon>
        <taxon>Strongyloidoidea</taxon>
        <taxon>Strongyloididae</taxon>
        <taxon>Strongyloides</taxon>
    </lineage>
</organism>
<evidence type="ECO:0000313" key="3">
    <source>
        <dbReference type="Proteomes" id="UP000046392"/>
    </source>
</evidence>
<evidence type="ECO:0000313" key="4">
    <source>
        <dbReference type="WBParaSite" id="SPAL_0001621900.1"/>
    </source>
</evidence>
<keyword evidence="3" id="KW-1185">Reference proteome</keyword>
<evidence type="ECO:0000259" key="2">
    <source>
        <dbReference type="PROSITE" id="PS50144"/>
    </source>
</evidence>
<dbReference type="InterPro" id="IPR011333">
    <property type="entry name" value="SKP1/BTB/POZ_sf"/>
</dbReference>
<dbReference type="AlphaFoldDB" id="A0A0N5CEC9"/>
<dbReference type="Pfam" id="PF22486">
    <property type="entry name" value="MATH_2"/>
    <property type="match status" value="1"/>
</dbReference>
<dbReference type="Gene3D" id="1.25.40.420">
    <property type="match status" value="1"/>
</dbReference>
<dbReference type="GO" id="GO:0030163">
    <property type="term" value="P:protein catabolic process"/>
    <property type="evidence" value="ECO:0007669"/>
    <property type="project" value="UniProtKB-ARBA"/>
</dbReference>
<feature type="domain" description="BTB" evidence="1">
    <location>
        <begin position="197"/>
        <end position="264"/>
    </location>
</feature>
<dbReference type="Proteomes" id="UP000046392">
    <property type="component" value="Unplaced"/>
</dbReference>
<proteinExistence type="predicted"/>
<dbReference type="SUPFAM" id="SSF54695">
    <property type="entry name" value="POZ domain"/>
    <property type="match status" value="1"/>
</dbReference>
<dbReference type="PROSITE" id="PS50144">
    <property type="entry name" value="MATH"/>
    <property type="match status" value="1"/>
</dbReference>
<dbReference type="InterPro" id="IPR008974">
    <property type="entry name" value="TRAF-like"/>
</dbReference>
<sequence>MDRKRKRRSGDIFKDDLRNIHGNVNKFNYICSIENFSRRLEKTGEPIESPICVVGSERTSEWYLSIYPNGFNEDYKEYVSVFLNLLKPDKAKAKYKLSILNDRKEERNIRNSKKVGEFDVNAENNGWGYSNFVKKNFLLNELNGLLVDDKLTILCQVEILNLGSENYDSPETSINVTIHQSKLSLDYSKMFESQLFTDCIVKVEDTEIKVHKAVLANRSPVFHDVFNSMSKNLQTNVVEIKNFHVDVVKKMLRYIYTDDISDIKNMASEILAIATEYRLDGLREVAVRHLCRNLNIGNICERLLLAETFSSDELRENCQKFIIGNPECLKTTNNLEEFIRNHPSLFKDFLFKVVQLLSTSNNNSSE</sequence>
<dbReference type="SUPFAM" id="SSF49599">
    <property type="entry name" value="TRAF domain-like"/>
    <property type="match status" value="1"/>
</dbReference>
<dbReference type="STRING" id="174720.A0A0N5CEC9"/>
<dbReference type="Gene3D" id="2.60.210.10">
    <property type="entry name" value="Apoptosis, Tumor Necrosis Factor Receptor Associated Protein 2, Chain A"/>
    <property type="match status" value="1"/>
</dbReference>
<name>A0A0N5CEC9_STREA</name>
<dbReference type="PROSITE" id="PS50097">
    <property type="entry name" value="BTB"/>
    <property type="match status" value="1"/>
</dbReference>
<dbReference type="Gene3D" id="3.30.710.10">
    <property type="entry name" value="Potassium Channel Kv1.1, Chain A"/>
    <property type="match status" value="1"/>
</dbReference>